<name>A0ACA9Q830_9GLOM</name>
<evidence type="ECO:0000313" key="1">
    <source>
        <dbReference type="EMBL" id="CAG8737711.1"/>
    </source>
</evidence>
<evidence type="ECO:0000313" key="2">
    <source>
        <dbReference type="Proteomes" id="UP000789525"/>
    </source>
</evidence>
<accession>A0ACA9Q830</accession>
<keyword evidence="2" id="KW-1185">Reference proteome</keyword>
<feature type="non-terminal residue" evidence="1">
    <location>
        <position position="1"/>
    </location>
</feature>
<protein>
    <submittedName>
        <fullName evidence="1">12542_t:CDS:1</fullName>
    </submittedName>
</protein>
<sequence>PRVGSEGSHLLVQCATVPHPPPSHTGALSIYKQILMSYWKGNETCAGFALRRSHPVCLFRPLPTPPRYMPPTGDIDIPDYNPLEHDEQAYRDCCYRIMACQAPQSLHLPAKLSTGRYLPVRVTICSAESSISYSLRTESSKRSNTAYSMPMSLAFLNSLKFQFVQKYACSPRDLANMVLPIRVGP</sequence>
<dbReference type="EMBL" id="CAJVPT010046262">
    <property type="protein sequence ID" value="CAG8737711.1"/>
    <property type="molecule type" value="Genomic_DNA"/>
</dbReference>
<organism evidence="1 2">
    <name type="scientific">Acaulospora colombiana</name>
    <dbReference type="NCBI Taxonomy" id="27376"/>
    <lineage>
        <taxon>Eukaryota</taxon>
        <taxon>Fungi</taxon>
        <taxon>Fungi incertae sedis</taxon>
        <taxon>Mucoromycota</taxon>
        <taxon>Glomeromycotina</taxon>
        <taxon>Glomeromycetes</taxon>
        <taxon>Diversisporales</taxon>
        <taxon>Acaulosporaceae</taxon>
        <taxon>Acaulospora</taxon>
    </lineage>
</organism>
<dbReference type="Proteomes" id="UP000789525">
    <property type="component" value="Unassembled WGS sequence"/>
</dbReference>
<proteinExistence type="predicted"/>
<comment type="caution">
    <text evidence="1">The sequence shown here is derived from an EMBL/GenBank/DDBJ whole genome shotgun (WGS) entry which is preliminary data.</text>
</comment>
<reference evidence="1" key="1">
    <citation type="submission" date="2021-06" db="EMBL/GenBank/DDBJ databases">
        <authorList>
            <person name="Kallberg Y."/>
            <person name="Tangrot J."/>
            <person name="Rosling A."/>
        </authorList>
    </citation>
    <scope>NUCLEOTIDE SEQUENCE</scope>
    <source>
        <strain evidence="1">CL356</strain>
    </source>
</reference>
<feature type="non-terminal residue" evidence="1">
    <location>
        <position position="185"/>
    </location>
</feature>
<gene>
    <name evidence="1" type="ORF">ACOLOM_LOCUS11990</name>
</gene>